<accession>A0A7C2BJV1</accession>
<evidence type="ECO:0000313" key="1">
    <source>
        <dbReference type="EMBL" id="HEF86717.1"/>
    </source>
</evidence>
<organism evidence="1">
    <name type="scientific">Thermosphaera aggregans</name>
    <dbReference type="NCBI Taxonomy" id="54254"/>
    <lineage>
        <taxon>Archaea</taxon>
        <taxon>Thermoproteota</taxon>
        <taxon>Thermoprotei</taxon>
        <taxon>Desulfurococcales</taxon>
        <taxon>Desulfurococcaceae</taxon>
        <taxon>Thermosphaera</taxon>
    </lineage>
</organism>
<dbReference type="SUPFAM" id="SSF46785">
    <property type="entry name" value="Winged helix' DNA-binding domain"/>
    <property type="match status" value="1"/>
</dbReference>
<evidence type="ECO:0008006" key="2">
    <source>
        <dbReference type="Google" id="ProtNLM"/>
    </source>
</evidence>
<protein>
    <recommendedName>
        <fullName evidence="2">Transcriptional regulator</fullName>
    </recommendedName>
</protein>
<name>A0A7C2BJV1_9CREN</name>
<comment type="caution">
    <text evidence="1">The sequence shown here is derived from an EMBL/GenBank/DDBJ whole genome shotgun (WGS) entry which is preliminary data.</text>
</comment>
<proteinExistence type="predicted"/>
<sequence>MGRFTVSINIEKLYEKLLRRGKMHVRVDEVAGYLCISEKSAGRLLARMAEKGFLEKWGNGIYLLKTEGGRLILRDS</sequence>
<reference evidence="1" key="1">
    <citation type="journal article" date="2020" name="mSystems">
        <title>Genome- and Community-Level Interaction Insights into Carbon Utilization and Element Cycling Functions of Hydrothermarchaeota in Hydrothermal Sediment.</title>
        <authorList>
            <person name="Zhou Z."/>
            <person name="Liu Y."/>
            <person name="Xu W."/>
            <person name="Pan J."/>
            <person name="Luo Z.H."/>
            <person name="Li M."/>
        </authorList>
    </citation>
    <scope>NUCLEOTIDE SEQUENCE [LARGE SCALE GENOMIC DNA]</scope>
    <source>
        <strain evidence="1">SpSt-23</strain>
    </source>
</reference>
<dbReference type="EMBL" id="DSJT01000002">
    <property type="protein sequence ID" value="HEF86717.1"/>
    <property type="molecule type" value="Genomic_DNA"/>
</dbReference>
<dbReference type="InterPro" id="IPR036390">
    <property type="entry name" value="WH_DNA-bd_sf"/>
</dbReference>
<dbReference type="AlphaFoldDB" id="A0A7C2BJV1"/>
<gene>
    <name evidence="1" type="ORF">ENP55_00075</name>
</gene>